<dbReference type="STRING" id="1176587.A8C56_17855"/>
<sequence>MQLSKNSLQAINTHATIDIPGDAQFELPEKVLQFGTGVLLRGLPDFFIDKANKQGLFSGRIVVVKSTDSGGADAFAEQDGLYTQCIRGIEQGKVVDEYVINASISRVVSAKTDWQEILEFARNPSLRLVISNTTELGIVPGDDKVTDAPPATFPGKLLAVLYERFKALGATAASGLVIVPTELIVDNGRKLKAIVLENAQKNNLENDFIQWVENENHFCNSLVDRIVPGKLESADEKQTTALLGYQDDLKFMSEVFRLWAIESGSTKVKEVLSFAEADEGVVIAADIERFRELKLRLLNGTHTFSCGLALLAGFETVKEAMADEAFENYIAGLTKKEIAPVLEKKGISYDASCTFADQVIERFKNPYLDHKWISISFAYTSKMLMRNLPLIKAADSGMAEEPSAMALGFAAYLLLMKSRKNGDHYEREINGTVYRLNDDKAALLAALWEKNDEAQIVNAVLASKELWGEDWSSCTLFASQVRQWLSLLLKDGAIASLNKFATIAIK</sequence>
<dbReference type="OrthoDB" id="9768714at2"/>
<dbReference type="Pfam" id="PF08125">
    <property type="entry name" value="Mannitol_dh_C"/>
    <property type="match status" value="1"/>
</dbReference>
<keyword evidence="2" id="KW-0520">NAD</keyword>
<dbReference type="InterPro" id="IPR036291">
    <property type="entry name" value="NAD(P)-bd_dom_sf"/>
</dbReference>
<dbReference type="AlphaFoldDB" id="A0A1A9I7A7"/>
<feature type="domain" description="Mannitol dehydrogenase N-terminal" evidence="3">
    <location>
        <begin position="30"/>
        <end position="268"/>
    </location>
</feature>
<dbReference type="KEGG" id="nia:A8C56_17855"/>
<protein>
    <submittedName>
        <fullName evidence="5">Altronate oxidoreductase</fullName>
    </submittedName>
</protein>
<organism evidence="5 6">
    <name type="scientific">Niabella ginsenosidivorans</name>
    <dbReference type="NCBI Taxonomy" id="1176587"/>
    <lineage>
        <taxon>Bacteria</taxon>
        <taxon>Pseudomonadati</taxon>
        <taxon>Bacteroidota</taxon>
        <taxon>Chitinophagia</taxon>
        <taxon>Chitinophagales</taxon>
        <taxon>Chitinophagaceae</taxon>
        <taxon>Niabella</taxon>
    </lineage>
</organism>
<dbReference type="SUPFAM" id="SSF51735">
    <property type="entry name" value="NAD(P)-binding Rossmann-fold domains"/>
    <property type="match status" value="1"/>
</dbReference>
<dbReference type="PANTHER" id="PTHR30524">
    <property type="entry name" value="MANNITOL-1-PHOSPHATE 5-DEHYDROGENASE"/>
    <property type="match status" value="1"/>
</dbReference>
<gene>
    <name evidence="5" type="ORF">A8C56_17855</name>
</gene>
<evidence type="ECO:0000313" key="6">
    <source>
        <dbReference type="Proteomes" id="UP000077667"/>
    </source>
</evidence>
<reference evidence="5 6" key="1">
    <citation type="submission" date="2016-05" db="EMBL/GenBank/DDBJ databases">
        <title>Niabella ginsenosidivorans BS26 whole genome sequencing.</title>
        <authorList>
            <person name="Im W.T."/>
            <person name="Siddiqi M.Z."/>
        </authorList>
    </citation>
    <scope>NUCLEOTIDE SEQUENCE [LARGE SCALE GENOMIC DNA]</scope>
    <source>
        <strain evidence="5 6">BS26</strain>
    </source>
</reference>
<dbReference type="InterPro" id="IPR013131">
    <property type="entry name" value="Mannitol_DH_N"/>
</dbReference>
<accession>A0A1A9I7A7</accession>
<evidence type="ECO:0000259" key="3">
    <source>
        <dbReference type="Pfam" id="PF01232"/>
    </source>
</evidence>
<evidence type="ECO:0000256" key="2">
    <source>
        <dbReference type="ARBA" id="ARBA00023027"/>
    </source>
</evidence>
<evidence type="ECO:0000259" key="4">
    <source>
        <dbReference type="Pfam" id="PF08125"/>
    </source>
</evidence>
<dbReference type="InterPro" id="IPR013328">
    <property type="entry name" value="6PGD_dom2"/>
</dbReference>
<dbReference type="Gene3D" id="3.40.50.720">
    <property type="entry name" value="NAD(P)-binding Rossmann-like Domain"/>
    <property type="match status" value="1"/>
</dbReference>
<dbReference type="Pfam" id="PF01232">
    <property type="entry name" value="Mannitol_dh"/>
    <property type="match status" value="1"/>
</dbReference>
<dbReference type="RefSeq" id="WP_067759092.1">
    <property type="nucleotide sequence ID" value="NZ_CP015772.1"/>
</dbReference>
<evidence type="ECO:0000256" key="1">
    <source>
        <dbReference type="ARBA" id="ARBA00023002"/>
    </source>
</evidence>
<dbReference type="NCBIfam" id="NF002969">
    <property type="entry name" value="PRK03643.1"/>
    <property type="match status" value="1"/>
</dbReference>
<evidence type="ECO:0000313" key="5">
    <source>
        <dbReference type="EMBL" id="ANH82590.1"/>
    </source>
</evidence>
<dbReference type="InterPro" id="IPR013118">
    <property type="entry name" value="Mannitol_DH_C"/>
</dbReference>
<keyword evidence="1" id="KW-0560">Oxidoreductase</keyword>
<feature type="domain" description="Mannitol dehydrogenase C-terminal" evidence="4">
    <location>
        <begin position="286"/>
        <end position="484"/>
    </location>
</feature>
<dbReference type="GO" id="GO:0005829">
    <property type="term" value="C:cytosol"/>
    <property type="evidence" value="ECO:0007669"/>
    <property type="project" value="TreeGrafter"/>
</dbReference>
<dbReference type="PANTHER" id="PTHR30524:SF0">
    <property type="entry name" value="ALTRONATE OXIDOREDUCTASE-RELATED"/>
    <property type="match status" value="1"/>
</dbReference>
<dbReference type="GO" id="GO:0019592">
    <property type="term" value="P:mannitol catabolic process"/>
    <property type="evidence" value="ECO:0007669"/>
    <property type="project" value="TreeGrafter"/>
</dbReference>
<dbReference type="Gene3D" id="1.10.1040.10">
    <property type="entry name" value="N-(1-d-carboxylethyl)-l-norvaline Dehydrogenase, domain 2"/>
    <property type="match status" value="1"/>
</dbReference>
<keyword evidence="6" id="KW-1185">Reference proteome</keyword>
<dbReference type="EMBL" id="CP015772">
    <property type="protein sequence ID" value="ANH82590.1"/>
    <property type="molecule type" value="Genomic_DNA"/>
</dbReference>
<proteinExistence type="predicted"/>
<name>A0A1A9I7A7_9BACT</name>
<dbReference type="SUPFAM" id="SSF48179">
    <property type="entry name" value="6-phosphogluconate dehydrogenase C-terminal domain-like"/>
    <property type="match status" value="1"/>
</dbReference>
<dbReference type="InterPro" id="IPR008927">
    <property type="entry name" value="6-PGluconate_DH-like_C_sf"/>
</dbReference>
<dbReference type="GO" id="GO:0008926">
    <property type="term" value="F:mannitol-1-phosphate 5-dehydrogenase activity"/>
    <property type="evidence" value="ECO:0007669"/>
    <property type="project" value="TreeGrafter"/>
</dbReference>
<dbReference type="Proteomes" id="UP000077667">
    <property type="component" value="Chromosome"/>
</dbReference>